<evidence type="ECO:0000256" key="3">
    <source>
        <dbReference type="ARBA" id="ARBA00011245"/>
    </source>
</evidence>
<dbReference type="InterPro" id="IPR036249">
    <property type="entry name" value="Thioredoxin-like_sf"/>
</dbReference>
<proteinExistence type="inferred from homology"/>
<keyword evidence="7" id="KW-0560">Oxidoreductase</keyword>
<evidence type="ECO:0000256" key="8">
    <source>
        <dbReference type="ARBA" id="ARBA00023284"/>
    </source>
</evidence>
<evidence type="ECO:0000259" key="10">
    <source>
        <dbReference type="PROSITE" id="PS50181"/>
    </source>
</evidence>
<dbReference type="InterPro" id="IPR017451">
    <property type="entry name" value="F-box-assoc_interact_dom"/>
</dbReference>
<organism evidence="11 12">
    <name type="scientific">Camelina sativa</name>
    <name type="common">False flax</name>
    <name type="synonym">Myagrum sativum</name>
    <dbReference type="NCBI Taxonomy" id="90675"/>
    <lineage>
        <taxon>Eukaryota</taxon>
        <taxon>Viridiplantae</taxon>
        <taxon>Streptophyta</taxon>
        <taxon>Embryophyta</taxon>
        <taxon>Tracheophyta</taxon>
        <taxon>Spermatophyta</taxon>
        <taxon>Magnoliopsida</taxon>
        <taxon>eudicotyledons</taxon>
        <taxon>Gunneridae</taxon>
        <taxon>Pentapetalae</taxon>
        <taxon>rosids</taxon>
        <taxon>malvids</taxon>
        <taxon>Brassicales</taxon>
        <taxon>Brassicaceae</taxon>
        <taxon>Camelineae</taxon>
        <taxon>Camelina</taxon>
    </lineage>
</organism>
<evidence type="ECO:0000256" key="6">
    <source>
        <dbReference type="ARBA" id="ARBA00022862"/>
    </source>
</evidence>
<dbReference type="PROSITE" id="PS50181">
    <property type="entry name" value="FBOX"/>
    <property type="match status" value="1"/>
</dbReference>
<dbReference type="GeneID" id="104721445"/>
<evidence type="ECO:0000256" key="9">
    <source>
        <dbReference type="ARBA" id="ARBA00031688"/>
    </source>
</evidence>
<protein>
    <recommendedName>
        <fullName evidence="4">glutaredoxin-dependent peroxiredoxin</fullName>
        <ecNumber evidence="4">1.11.1.25</ecNumber>
    </recommendedName>
    <alternativeName>
        <fullName evidence="9">Glutaredoxin-dependent peroxiredoxin</fullName>
    </alternativeName>
</protein>
<evidence type="ECO:0000256" key="5">
    <source>
        <dbReference type="ARBA" id="ARBA00022559"/>
    </source>
</evidence>
<dbReference type="InterPro" id="IPR013740">
    <property type="entry name" value="Redoxin"/>
</dbReference>
<dbReference type="PANTHER" id="PTHR10430">
    <property type="entry name" value="PEROXIREDOXIN"/>
    <property type="match status" value="1"/>
</dbReference>
<dbReference type="InterPro" id="IPR006527">
    <property type="entry name" value="F-box-assoc_dom_typ1"/>
</dbReference>
<keyword evidence="6" id="KW-0049">Antioxidant</keyword>
<comment type="subunit">
    <text evidence="3">Monomer.</text>
</comment>
<dbReference type="Gene3D" id="3.40.30.10">
    <property type="entry name" value="Glutaredoxin"/>
    <property type="match status" value="1"/>
</dbReference>
<dbReference type="InterPro" id="IPR036047">
    <property type="entry name" value="F-box-like_dom_sf"/>
</dbReference>
<accession>A0ABM0U915</accession>
<reference evidence="12" key="2">
    <citation type="submission" date="2025-08" db="UniProtKB">
        <authorList>
            <consortium name="RefSeq"/>
        </authorList>
    </citation>
    <scope>IDENTIFICATION</scope>
    <source>
        <tissue evidence="12">Leaf</tissue>
    </source>
</reference>
<name>A0ABM0U915_CAMSA</name>
<dbReference type="Pfam" id="PF08534">
    <property type="entry name" value="Redoxin"/>
    <property type="match status" value="1"/>
</dbReference>
<evidence type="ECO:0000256" key="1">
    <source>
        <dbReference type="ARBA" id="ARBA00001711"/>
    </source>
</evidence>
<evidence type="ECO:0000313" key="12">
    <source>
        <dbReference type="RefSeq" id="XP_010437729.1"/>
    </source>
</evidence>
<keyword evidence="11" id="KW-1185">Reference proteome</keyword>
<evidence type="ECO:0000313" key="11">
    <source>
        <dbReference type="Proteomes" id="UP000694864"/>
    </source>
</evidence>
<dbReference type="Pfam" id="PF00646">
    <property type="entry name" value="F-box"/>
    <property type="match status" value="1"/>
</dbReference>
<dbReference type="CDD" id="cd03013">
    <property type="entry name" value="PRX5_like"/>
    <property type="match status" value="1"/>
</dbReference>
<reference evidence="11" key="1">
    <citation type="journal article" date="2014" name="Nat. Commun.">
        <title>The emerging biofuel crop Camelina sativa retains a highly undifferentiated hexaploid genome structure.</title>
        <authorList>
            <person name="Kagale S."/>
            <person name="Koh C."/>
            <person name="Nixon J."/>
            <person name="Bollina V."/>
            <person name="Clarke W.E."/>
            <person name="Tuteja R."/>
            <person name="Spillane C."/>
            <person name="Robinson S.J."/>
            <person name="Links M.G."/>
            <person name="Clarke C."/>
            <person name="Higgins E.E."/>
            <person name="Huebert T."/>
            <person name="Sharpe A.G."/>
            <person name="Parkin I.A."/>
        </authorList>
    </citation>
    <scope>NUCLEOTIDE SEQUENCE [LARGE SCALE GENOMIC DNA]</scope>
    <source>
        <strain evidence="11">cv. DH55</strain>
    </source>
</reference>
<dbReference type="InterPro" id="IPR001810">
    <property type="entry name" value="F-box_dom"/>
</dbReference>
<feature type="domain" description="F-box" evidence="10">
    <location>
        <begin position="202"/>
        <end position="247"/>
    </location>
</feature>
<dbReference type="SMART" id="SM00256">
    <property type="entry name" value="FBOX"/>
    <property type="match status" value="1"/>
</dbReference>
<dbReference type="Gene3D" id="1.20.1280.50">
    <property type="match status" value="1"/>
</dbReference>
<evidence type="ECO:0000256" key="2">
    <source>
        <dbReference type="ARBA" id="ARBA00010505"/>
    </source>
</evidence>
<dbReference type="InterPro" id="IPR037944">
    <property type="entry name" value="PRX5-like"/>
</dbReference>
<evidence type="ECO:0000256" key="4">
    <source>
        <dbReference type="ARBA" id="ARBA00013016"/>
    </source>
</evidence>
<dbReference type="Pfam" id="PF07734">
    <property type="entry name" value="FBA_1"/>
    <property type="match status" value="1"/>
</dbReference>
<dbReference type="RefSeq" id="XP_010437729.1">
    <property type="nucleotide sequence ID" value="XM_010439427.2"/>
</dbReference>
<gene>
    <name evidence="12" type="primary">LOC104721445</name>
</gene>
<dbReference type="EC" id="1.11.1.25" evidence="4"/>
<dbReference type="SUPFAM" id="SSF81383">
    <property type="entry name" value="F-box domain"/>
    <property type="match status" value="1"/>
</dbReference>
<sequence length="603" mass="68818">MDKFSGALVSFCSNSKTLQPQRSLLMAPIGVGDVVPDGTISFYDENDQLQTVSVHSLAAGKKVILYNVPGGFTPTCRFDLGIVFSCCEASMKLEPGFIEKTEELKSRGIDEIICFSVNGPFVMKAWGKTYPENKHVKFVSDGSGEYTHHLLGLELDLKEKGISVRSRRFALLLDNLKVTVAIVDSGHEGPFSQLESITMMMMPSMSNLPRDLVEEIVYRVPWKFMRSVRLTCKKWNGLFKSRSFMEMRIAKEEAAAKELGENRMIVILECNVRLMGIAVNDNLLSIKSRGKLTCLEDPEQVKISEVFHCEGLLLCILKDDDTKIVVWNPSLGHTRWIQTRKYNSASAWKGRDYYKYALGYKNNSENRSCRSFKILRFTDDTTVIEITDRRLLPVNRALRFEIYDFDSDSWITLDVSPHWLIGYDRGVSLKGNTYWSVERKVSPLNDHIICFDFTRERFGPLLPLPFRAWGEQFASLSCVREEKIAALFQSSETGQLEVWITTKIEANNVSWINFFSIDRQDFERGLSHKSFFIDEEKKVAVVFSKQGIENTVEVIGEVGCLKTWRLRLPEPGDNKCWPVVCSYVPSTVQIKQHKGVKRKEQSD</sequence>
<comment type="catalytic activity">
    <reaction evidence="1">
        <text>[glutaredoxin]-dithiol + a hydroperoxide = [glutaredoxin]-disulfide + an alcohol + H2O</text>
        <dbReference type="Rhea" id="RHEA:62624"/>
        <dbReference type="Rhea" id="RHEA-COMP:10729"/>
        <dbReference type="Rhea" id="RHEA-COMP:10730"/>
        <dbReference type="ChEBI" id="CHEBI:15377"/>
        <dbReference type="ChEBI" id="CHEBI:29950"/>
        <dbReference type="ChEBI" id="CHEBI:30879"/>
        <dbReference type="ChEBI" id="CHEBI:35924"/>
        <dbReference type="ChEBI" id="CHEBI:50058"/>
        <dbReference type="EC" id="1.11.1.25"/>
    </reaction>
</comment>
<evidence type="ECO:0000256" key="7">
    <source>
        <dbReference type="ARBA" id="ARBA00023002"/>
    </source>
</evidence>
<comment type="similarity">
    <text evidence="2">Belongs to the peroxiredoxin family. Prx5 subfamily.</text>
</comment>
<dbReference type="PANTHER" id="PTHR10430:SF8">
    <property type="entry name" value="PEROXIREDOXIN-2A-RELATED"/>
    <property type="match status" value="1"/>
</dbReference>
<keyword evidence="5" id="KW-0575">Peroxidase</keyword>
<dbReference type="SUPFAM" id="SSF52833">
    <property type="entry name" value="Thioredoxin-like"/>
    <property type="match status" value="1"/>
</dbReference>
<dbReference type="NCBIfam" id="TIGR01640">
    <property type="entry name" value="F_box_assoc_1"/>
    <property type="match status" value="1"/>
</dbReference>
<dbReference type="Proteomes" id="UP000694864">
    <property type="component" value="Chromosome 11"/>
</dbReference>
<keyword evidence="8" id="KW-0676">Redox-active center</keyword>